<accession>A0A4R6IAV5</accession>
<dbReference type="Proteomes" id="UP000295499">
    <property type="component" value="Unassembled WGS sequence"/>
</dbReference>
<comment type="caution">
    <text evidence="1">The sequence shown here is derived from an EMBL/GenBank/DDBJ whole genome shotgun (WGS) entry which is preliminary data.</text>
</comment>
<keyword evidence="2" id="KW-1185">Reference proteome</keyword>
<proteinExistence type="predicted"/>
<name>A0A4R6IAV5_9SPHI</name>
<reference evidence="1 2" key="1">
    <citation type="submission" date="2019-03" db="EMBL/GenBank/DDBJ databases">
        <title>Genomic Encyclopedia of Archaeal and Bacterial Type Strains, Phase II (KMG-II): from individual species to whole genera.</title>
        <authorList>
            <person name="Goeker M."/>
        </authorList>
    </citation>
    <scope>NUCLEOTIDE SEQUENCE [LARGE SCALE GENOMIC DNA]</scope>
    <source>
        <strain evidence="1 2">DSM 19034</strain>
    </source>
</reference>
<dbReference type="AlphaFoldDB" id="A0A4R6IAV5"/>
<gene>
    <name evidence="1" type="ORF">CLV32_4570</name>
</gene>
<evidence type="ECO:0000313" key="2">
    <source>
        <dbReference type="Proteomes" id="UP000295499"/>
    </source>
</evidence>
<dbReference type="EMBL" id="SNWM01000007">
    <property type="protein sequence ID" value="TDO19330.1"/>
    <property type="molecule type" value="Genomic_DNA"/>
</dbReference>
<organism evidence="1 2">
    <name type="scientific">Pedobacter duraquae</name>
    <dbReference type="NCBI Taxonomy" id="425511"/>
    <lineage>
        <taxon>Bacteria</taxon>
        <taxon>Pseudomonadati</taxon>
        <taxon>Bacteroidota</taxon>
        <taxon>Sphingobacteriia</taxon>
        <taxon>Sphingobacteriales</taxon>
        <taxon>Sphingobacteriaceae</taxon>
        <taxon>Pedobacter</taxon>
    </lineage>
</organism>
<sequence>MEASINSIFEPEPQRWGLRGDPMLWQELKKEFSGHQTFNDEQEFERALYIKAANSIGEPFGRGKIIYIPRFDPGHGMSRGKIDCDFWIDEGFPLLIARFKSIIEESARRIKD</sequence>
<evidence type="ECO:0000313" key="1">
    <source>
        <dbReference type="EMBL" id="TDO19330.1"/>
    </source>
</evidence>
<dbReference type="RefSeq" id="WP_133559161.1">
    <property type="nucleotide sequence ID" value="NZ_SNWM01000007.1"/>
</dbReference>
<protein>
    <submittedName>
        <fullName evidence="1">Uncharacterized protein</fullName>
    </submittedName>
</protein>
<dbReference type="OrthoDB" id="283616at2"/>